<proteinExistence type="predicted"/>
<sequence>MSSERVASVQGDCDDAFARVKKEFQAFLDSDEELGASITVNIDGRNVLDLWGGHCDESRNVPWKKDTITNVWSTTKAVTNFAALMLMDRGQLDPFAKVATYWPEFAANGKQDIEVRHLLSHTSGLAGWEAPFTTEDMFNLRTSTDMLAVQKPWWEPGTASGYHAHTQGHLVGELFVAEEIAGPLAADFQIGAKESDWIRIADIVPPPPLDFDFTALPADSVMAKTFSAPPANAAAANTPGWRKAELGALNGHSNARGVARMLSAVSLGGEVDGVRLLSQKTIDLIFKEQSNGVDLVIGTPVRFGIGYALPLQETAPFLPADAQRICFWGGWGGSLIIMDLERRMTIAYMMNKMGTGTMGSSRGDAYVRAIYASLAAL</sequence>
<feature type="domain" description="Beta-lactamase-related" evidence="1">
    <location>
        <begin position="22"/>
        <end position="362"/>
    </location>
</feature>
<dbReference type="Pfam" id="PF00144">
    <property type="entry name" value="Beta-lactamase"/>
    <property type="match status" value="1"/>
</dbReference>
<dbReference type="PANTHER" id="PTHR43319">
    <property type="entry name" value="BETA-LACTAMASE-RELATED"/>
    <property type="match status" value="1"/>
</dbReference>
<dbReference type="InterPro" id="IPR052907">
    <property type="entry name" value="Beta-lactamase/esterase"/>
</dbReference>
<dbReference type="Gene3D" id="3.40.710.10">
    <property type="entry name" value="DD-peptidase/beta-lactamase superfamily"/>
    <property type="match status" value="1"/>
</dbReference>
<comment type="caution">
    <text evidence="2">The sequence shown here is derived from an EMBL/GenBank/DDBJ whole genome shotgun (WGS) entry which is preliminary data.</text>
</comment>
<dbReference type="Proteomes" id="UP000224634">
    <property type="component" value="Unassembled WGS sequence"/>
</dbReference>
<dbReference type="PANTHER" id="PTHR43319:SF3">
    <property type="entry name" value="BETA-LACTAMASE-RELATED DOMAIN-CONTAINING PROTEIN"/>
    <property type="match status" value="1"/>
</dbReference>
<evidence type="ECO:0000259" key="1">
    <source>
        <dbReference type="Pfam" id="PF00144"/>
    </source>
</evidence>
<keyword evidence="3" id="KW-1185">Reference proteome</keyword>
<evidence type="ECO:0000313" key="2">
    <source>
        <dbReference type="EMBL" id="PGH04551.1"/>
    </source>
</evidence>
<dbReference type="SUPFAM" id="SSF56601">
    <property type="entry name" value="beta-lactamase/transpeptidase-like"/>
    <property type="match status" value="1"/>
</dbReference>
<dbReference type="STRING" id="1447883.A0A2B7X709"/>
<evidence type="ECO:0000313" key="3">
    <source>
        <dbReference type="Proteomes" id="UP000224634"/>
    </source>
</evidence>
<gene>
    <name evidence="2" type="ORF">AJ80_08495</name>
</gene>
<dbReference type="InterPro" id="IPR012338">
    <property type="entry name" value="Beta-lactam/transpept-like"/>
</dbReference>
<organism evidence="2 3">
    <name type="scientific">Polytolypa hystricis (strain UAMH7299)</name>
    <dbReference type="NCBI Taxonomy" id="1447883"/>
    <lineage>
        <taxon>Eukaryota</taxon>
        <taxon>Fungi</taxon>
        <taxon>Dikarya</taxon>
        <taxon>Ascomycota</taxon>
        <taxon>Pezizomycotina</taxon>
        <taxon>Eurotiomycetes</taxon>
        <taxon>Eurotiomycetidae</taxon>
        <taxon>Onygenales</taxon>
        <taxon>Onygenales incertae sedis</taxon>
        <taxon>Polytolypa</taxon>
    </lineage>
</organism>
<accession>A0A2B7X709</accession>
<dbReference type="AlphaFoldDB" id="A0A2B7X709"/>
<dbReference type="InterPro" id="IPR001466">
    <property type="entry name" value="Beta-lactam-related"/>
</dbReference>
<protein>
    <recommendedName>
        <fullName evidence="1">Beta-lactamase-related domain-containing protein</fullName>
    </recommendedName>
</protein>
<dbReference type="OrthoDB" id="5946976at2759"/>
<name>A0A2B7X709_POLH7</name>
<reference evidence="2 3" key="1">
    <citation type="submission" date="2017-10" db="EMBL/GenBank/DDBJ databases">
        <title>Comparative genomics in systemic dimorphic fungi from Ajellomycetaceae.</title>
        <authorList>
            <person name="Munoz J.F."/>
            <person name="Mcewen J.G."/>
            <person name="Clay O.K."/>
            <person name="Cuomo C.A."/>
        </authorList>
    </citation>
    <scope>NUCLEOTIDE SEQUENCE [LARGE SCALE GENOMIC DNA]</scope>
    <source>
        <strain evidence="2 3">UAMH7299</strain>
    </source>
</reference>
<dbReference type="EMBL" id="PDNA01000198">
    <property type="protein sequence ID" value="PGH04551.1"/>
    <property type="molecule type" value="Genomic_DNA"/>
</dbReference>